<evidence type="ECO:0000256" key="1">
    <source>
        <dbReference type="SAM" id="MobiDB-lite"/>
    </source>
</evidence>
<proteinExistence type="predicted"/>
<dbReference type="Proteomes" id="UP000655225">
    <property type="component" value="Unassembled WGS sequence"/>
</dbReference>
<dbReference type="OrthoDB" id="687843at2759"/>
<evidence type="ECO:0000313" key="3">
    <source>
        <dbReference type="Proteomes" id="UP000655225"/>
    </source>
</evidence>
<name>A0A834YHS6_TETSI</name>
<dbReference type="PANTHER" id="PTHR34657:SF4">
    <property type="entry name" value="EMBRYO SAC DEVELOPMENT ARREST 6"/>
    <property type="match status" value="1"/>
</dbReference>
<dbReference type="PANTHER" id="PTHR34657">
    <property type="entry name" value="EMBRYO SAC DEVELOPMENT ARREST 6"/>
    <property type="match status" value="1"/>
</dbReference>
<sequence>MLGSERTNAMWNQPRRDLTLQASRKRKLWDGFDAVKPSKAQTTTTSKADKPDSCNRLLAGYLAHEFLSHGTLFGQRWDPAPAEAVPVSAESKRGIQNLFAKAEPTSRAAPPLVKHQSYAEVASLLKTEGAHIQGVVNPTQLARWIQM</sequence>
<protein>
    <recommendedName>
        <fullName evidence="4">Embryo sac development arrest 6</fullName>
    </recommendedName>
</protein>
<gene>
    <name evidence="2" type="ORF">HHK36_026921</name>
</gene>
<evidence type="ECO:0008006" key="4">
    <source>
        <dbReference type="Google" id="ProtNLM"/>
    </source>
</evidence>
<dbReference type="AlphaFoldDB" id="A0A834YHS6"/>
<organism evidence="2 3">
    <name type="scientific">Tetracentron sinense</name>
    <name type="common">Spur-leaf</name>
    <dbReference type="NCBI Taxonomy" id="13715"/>
    <lineage>
        <taxon>Eukaryota</taxon>
        <taxon>Viridiplantae</taxon>
        <taxon>Streptophyta</taxon>
        <taxon>Embryophyta</taxon>
        <taxon>Tracheophyta</taxon>
        <taxon>Spermatophyta</taxon>
        <taxon>Magnoliopsida</taxon>
        <taxon>Trochodendrales</taxon>
        <taxon>Trochodendraceae</taxon>
        <taxon>Tetracentron</taxon>
    </lineage>
</organism>
<feature type="region of interest" description="Disordered" evidence="1">
    <location>
        <begin position="31"/>
        <end position="50"/>
    </location>
</feature>
<evidence type="ECO:0000313" key="2">
    <source>
        <dbReference type="EMBL" id="KAF8388255.1"/>
    </source>
</evidence>
<comment type="caution">
    <text evidence="2">The sequence shown here is derived from an EMBL/GenBank/DDBJ whole genome shotgun (WGS) entry which is preliminary data.</text>
</comment>
<dbReference type="OMA" id="MSQNHHA"/>
<reference evidence="2 3" key="1">
    <citation type="submission" date="2020-04" db="EMBL/GenBank/DDBJ databases">
        <title>Plant Genome Project.</title>
        <authorList>
            <person name="Zhang R.-G."/>
        </authorList>
    </citation>
    <scope>NUCLEOTIDE SEQUENCE [LARGE SCALE GENOMIC DNA]</scope>
    <source>
        <strain evidence="2">YNK0</strain>
        <tissue evidence="2">Leaf</tissue>
    </source>
</reference>
<accession>A0A834YHS6</accession>
<dbReference type="EMBL" id="JABCRI010000020">
    <property type="protein sequence ID" value="KAF8388255.1"/>
    <property type="molecule type" value="Genomic_DNA"/>
</dbReference>
<keyword evidence="3" id="KW-1185">Reference proteome</keyword>